<name>A0A0E9XXZ4_ANGAN</name>
<evidence type="ECO:0000256" key="1">
    <source>
        <dbReference type="SAM" id="MobiDB-lite"/>
    </source>
</evidence>
<dbReference type="EMBL" id="GBXM01001053">
    <property type="protein sequence ID" value="JAI07525.1"/>
    <property type="molecule type" value="Transcribed_RNA"/>
</dbReference>
<reference evidence="2" key="1">
    <citation type="submission" date="2014-11" db="EMBL/GenBank/DDBJ databases">
        <authorList>
            <person name="Amaro Gonzalez C."/>
        </authorList>
    </citation>
    <scope>NUCLEOTIDE SEQUENCE</scope>
</reference>
<accession>A0A0E9XXZ4</accession>
<sequence>MSSRLPCPPGITDAGQRQRRSLVSAPAPHLRRTYRYWEQKLPSKSCSSSPGGWSRSQLSG</sequence>
<feature type="region of interest" description="Disordered" evidence="1">
    <location>
        <begin position="1"/>
        <end position="25"/>
    </location>
</feature>
<dbReference type="AlphaFoldDB" id="A0A0E9XXZ4"/>
<evidence type="ECO:0000313" key="2">
    <source>
        <dbReference type="EMBL" id="JAI07525.1"/>
    </source>
</evidence>
<reference evidence="2" key="2">
    <citation type="journal article" date="2015" name="Fish Shellfish Immunol.">
        <title>Early steps in the European eel (Anguilla anguilla)-Vibrio vulnificus interaction in the gills: Role of the RtxA13 toxin.</title>
        <authorList>
            <person name="Callol A."/>
            <person name="Pajuelo D."/>
            <person name="Ebbesson L."/>
            <person name="Teles M."/>
            <person name="MacKenzie S."/>
            <person name="Amaro C."/>
        </authorList>
    </citation>
    <scope>NUCLEOTIDE SEQUENCE</scope>
</reference>
<protein>
    <submittedName>
        <fullName evidence="2">Uncharacterized protein</fullName>
    </submittedName>
</protein>
<proteinExistence type="predicted"/>
<organism evidence="2">
    <name type="scientific">Anguilla anguilla</name>
    <name type="common">European freshwater eel</name>
    <name type="synonym">Muraena anguilla</name>
    <dbReference type="NCBI Taxonomy" id="7936"/>
    <lineage>
        <taxon>Eukaryota</taxon>
        <taxon>Metazoa</taxon>
        <taxon>Chordata</taxon>
        <taxon>Craniata</taxon>
        <taxon>Vertebrata</taxon>
        <taxon>Euteleostomi</taxon>
        <taxon>Actinopterygii</taxon>
        <taxon>Neopterygii</taxon>
        <taxon>Teleostei</taxon>
        <taxon>Anguilliformes</taxon>
        <taxon>Anguillidae</taxon>
        <taxon>Anguilla</taxon>
    </lineage>
</organism>
<feature type="region of interest" description="Disordered" evidence="1">
    <location>
        <begin position="41"/>
        <end position="60"/>
    </location>
</feature>